<dbReference type="InterPro" id="IPR013520">
    <property type="entry name" value="Ribonucl_H"/>
</dbReference>
<keyword evidence="5" id="KW-0269">Exonuclease</keyword>
<dbReference type="EMBL" id="JAJSOF020000017">
    <property type="protein sequence ID" value="KAJ4439561.1"/>
    <property type="molecule type" value="Genomic_DNA"/>
</dbReference>
<evidence type="ECO:0000256" key="3">
    <source>
        <dbReference type="ARBA" id="ARBA00022722"/>
    </source>
</evidence>
<dbReference type="InterPro" id="IPR034922">
    <property type="entry name" value="REX1-like_exo"/>
</dbReference>
<keyword evidence="11" id="KW-1185">Reference proteome</keyword>
<dbReference type="InterPro" id="IPR036397">
    <property type="entry name" value="RNaseH_sf"/>
</dbReference>
<dbReference type="Gene3D" id="3.30.420.10">
    <property type="entry name" value="Ribonuclease H-like superfamily/Ribonuclease H"/>
    <property type="match status" value="1"/>
</dbReference>
<feature type="compositionally biased region" description="Basic and acidic residues" evidence="7">
    <location>
        <begin position="43"/>
        <end position="58"/>
    </location>
</feature>
<keyword evidence="8" id="KW-0812">Transmembrane</keyword>
<dbReference type="CDD" id="cd06145">
    <property type="entry name" value="REX1_like"/>
    <property type="match status" value="1"/>
</dbReference>
<evidence type="ECO:0000256" key="4">
    <source>
        <dbReference type="ARBA" id="ARBA00022801"/>
    </source>
</evidence>
<dbReference type="Pfam" id="PF00929">
    <property type="entry name" value="RNase_T"/>
    <property type="match status" value="1"/>
</dbReference>
<evidence type="ECO:0000256" key="7">
    <source>
        <dbReference type="SAM" id="MobiDB-lite"/>
    </source>
</evidence>
<dbReference type="SUPFAM" id="SSF53098">
    <property type="entry name" value="Ribonuclease H-like"/>
    <property type="match status" value="1"/>
</dbReference>
<protein>
    <recommendedName>
        <fullName evidence="9">Exonuclease domain-containing protein</fullName>
    </recommendedName>
</protein>
<evidence type="ECO:0000256" key="6">
    <source>
        <dbReference type="ARBA" id="ARBA00023242"/>
    </source>
</evidence>
<keyword evidence="8" id="KW-1133">Transmembrane helix</keyword>
<keyword evidence="3" id="KW-0540">Nuclease</keyword>
<comment type="subcellular location">
    <subcellularLocation>
        <location evidence="1">Nucleus</location>
    </subcellularLocation>
</comment>
<dbReference type="PANTHER" id="PTHR12801:SF115">
    <property type="entry name" value="FI18136P1-RELATED"/>
    <property type="match status" value="1"/>
</dbReference>
<feature type="compositionally biased region" description="Polar residues" evidence="7">
    <location>
        <begin position="197"/>
        <end position="208"/>
    </location>
</feature>
<feature type="transmembrane region" description="Helical" evidence="8">
    <location>
        <begin position="12"/>
        <end position="34"/>
    </location>
</feature>
<dbReference type="PANTHER" id="PTHR12801">
    <property type="entry name" value="RNA EXONUCLEASE REXO1 / RECO3 FAMILY MEMBER-RELATED"/>
    <property type="match status" value="1"/>
</dbReference>
<organism evidence="10 11">
    <name type="scientific">Periplaneta americana</name>
    <name type="common">American cockroach</name>
    <name type="synonym">Blatta americana</name>
    <dbReference type="NCBI Taxonomy" id="6978"/>
    <lineage>
        <taxon>Eukaryota</taxon>
        <taxon>Metazoa</taxon>
        <taxon>Ecdysozoa</taxon>
        <taxon>Arthropoda</taxon>
        <taxon>Hexapoda</taxon>
        <taxon>Insecta</taxon>
        <taxon>Pterygota</taxon>
        <taxon>Neoptera</taxon>
        <taxon>Polyneoptera</taxon>
        <taxon>Dictyoptera</taxon>
        <taxon>Blattodea</taxon>
        <taxon>Blattoidea</taxon>
        <taxon>Blattidae</taxon>
        <taxon>Blattinae</taxon>
        <taxon>Periplaneta</taxon>
    </lineage>
</organism>
<comment type="similarity">
    <text evidence="2">Belongs to the REXO1/REXO3 family.</text>
</comment>
<dbReference type="Proteomes" id="UP001148838">
    <property type="component" value="Unassembled WGS sequence"/>
</dbReference>
<dbReference type="InterPro" id="IPR047021">
    <property type="entry name" value="REXO1/3/4-like"/>
</dbReference>
<feature type="region of interest" description="Disordered" evidence="7">
    <location>
        <begin position="145"/>
        <end position="232"/>
    </location>
</feature>
<evidence type="ECO:0000313" key="10">
    <source>
        <dbReference type="EMBL" id="KAJ4439561.1"/>
    </source>
</evidence>
<evidence type="ECO:0000259" key="9">
    <source>
        <dbReference type="SMART" id="SM00479"/>
    </source>
</evidence>
<name>A0ABQ8T0P5_PERAM</name>
<reference evidence="10 11" key="1">
    <citation type="journal article" date="2022" name="Allergy">
        <title>Genome assembly and annotation of Periplaneta americana reveal a comprehensive cockroach allergen profile.</title>
        <authorList>
            <person name="Wang L."/>
            <person name="Xiong Q."/>
            <person name="Saelim N."/>
            <person name="Wang L."/>
            <person name="Nong W."/>
            <person name="Wan A.T."/>
            <person name="Shi M."/>
            <person name="Liu X."/>
            <person name="Cao Q."/>
            <person name="Hui J.H.L."/>
            <person name="Sookrung N."/>
            <person name="Leung T.F."/>
            <person name="Tungtrongchitr A."/>
            <person name="Tsui S.K.W."/>
        </authorList>
    </citation>
    <scope>NUCLEOTIDE SEQUENCE [LARGE SCALE GENOMIC DNA]</scope>
    <source>
        <strain evidence="10">PWHHKU_190912</strain>
    </source>
</reference>
<evidence type="ECO:0000256" key="5">
    <source>
        <dbReference type="ARBA" id="ARBA00022839"/>
    </source>
</evidence>
<evidence type="ECO:0000256" key="8">
    <source>
        <dbReference type="SAM" id="Phobius"/>
    </source>
</evidence>
<comment type="caution">
    <text evidence="10">The sequence shown here is derived from an EMBL/GenBank/DDBJ whole genome shotgun (WGS) entry which is preliminary data.</text>
</comment>
<dbReference type="InterPro" id="IPR012337">
    <property type="entry name" value="RNaseH-like_sf"/>
</dbReference>
<dbReference type="Gene3D" id="2.130.10.10">
    <property type="entry name" value="YVTN repeat-like/Quinoprotein amine dehydrogenase"/>
    <property type="match status" value="1"/>
</dbReference>
<dbReference type="SMART" id="SM00479">
    <property type="entry name" value="EXOIII"/>
    <property type="match status" value="1"/>
</dbReference>
<dbReference type="InterPro" id="IPR015943">
    <property type="entry name" value="WD40/YVTN_repeat-like_dom_sf"/>
</dbReference>
<proteinExistence type="inferred from homology"/>
<gene>
    <name evidence="10" type="ORF">ANN_07688</name>
</gene>
<feature type="region of interest" description="Disordered" evidence="7">
    <location>
        <begin position="43"/>
        <end position="77"/>
    </location>
</feature>
<evidence type="ECO:0000256" key="2">
    <source>
        <dbReference type="ARBA" id="ARBA00006357"/>
    </source>
</evidence>
<keyword evidence="6" id="KW-0539">Nucleus</keyword>
<sequence>MADTGSGVTDYPVLVITLIVGATVLVLVYISSLLKSSKGKDDVKSSEAEVPKKEKQKDSSSSSLKSSKKKHSEKWVRDSKQAFSHPWLLTSLKGHSGEVLDMDFSSNGKFLATCAEACRWCSATGGTGDGTVLVIVGSLLSRFSEDSEELDPGGSGGSSEQCSGSEGNKENSPQASSKGVLLSRRQKKNRIRRDDSSPVSNQNGSTNMKKNKTRPRRSDGNRRHNANAPALRQHAKLNLTDSDLSVFLRQYILSPDQLLGLGYPVESSLYPGRAIIYKDPGTQNQTNHTRPHPLTTSSHFDVNAQEFVPMSAKQPKASPCFYSPQGMYISNLVENGHAGKDYNPIEIVWNADREVKQEDHENNNILISSYCNDSHKQNGCKEGFCKGTEKIPTDSFLDSDSKRSGVMLQKTEDGKPELKSPLKSKAQQEQQLIGSDERKCVRCGRGFFVTTDEYLTQEQCLYHWGKLQKVVGPGPSSKGGGMTVRTEYSCCHGKPSTRGCTTGKLHVWNGVSPGINGPFDGYVRTRLRKTPPPDGNFGVYALDCEMCFTTRGLELTKVTVVAADGRLVYDCLVRPENYIIDYNTRFSGITARDLSKRATKTLRDVQNDLMGFINADTILVGHGLENDLRALRIIHGTVIDTSVVFPHFYGLPYRRSLKSLVGCFLKRTIQEDSSGHDSFEDARACIELMLWRVRQDFRTILENRPPHSQ</sequence>
<keyword evidence="4" id="KW-0378">Hydrolase</keyword>
<evidence type="ECO:0000313" key="11">
    <source>
        <dbReference type="Proteomes" id="UP001148838"/>
    </source>
</evidence>
<feature type="domain" description="Exonuclease" evidence="9">
    <location>
        <begin position="538"/>
        <end position="698"/>
    </location>
</feature>
<keyword evidence="8" id="KW-0472">Membrane</keyword>
<accession>A0ABQ8T0P5</accession>
<evidence type="ECO:0000256" key="1">
    <source>
        <dbReference type="ARBA" id="ARBA00004123"/>
    </source>
</evidence>